<evidence type="ECO:0000259" key="8">
    <source>
        <dbReference type="Pfam" id="PF18117"/>
    </source>
</evidence>
<accession>A0ABD3JXI7</accession>
<comment type="subcellular location">
    <subcellularLocation>
        <location evidence="2">Cytoplasm</location>
    </subcellularLocation>
    <subcellularLocation>
        <location evidence="1">Nucleus</location>
    </subcellularLocation>
</comment>
<dbReference type="GO" id="GO:0005634">
    <property type="term" value="C:nucleus"/>
    <property type="evidence" value="ECO:0007669"/>
    <property type="project" value="UniProtKB-SubCell"/>
</dbReference>
<dbReference type="PANTHER" id="PTHR47413:SF2">
    <property type="entry name" value="LIPASE-LIKE PAD4"/>
    <property type="match status" value="1"/>
</dbReference>
<dbReference type="GO" id="GO:0006952">
    <property type="term" value="P:defense response"/>
    <property type="evidence" value="ECO:0007669"/>
    <property type="project" value="UniProtKB-KW"/>
</dbReference>
<keyword evidence="4" id="KW-0378">Hydrolase</keyword>
<dbReference type="SUPFAM" id="SSF53474">
    <property type="entry name" value="alpha/beta-Hydrolases"/>
    <property type="match status" value="1"/>
</dbReference>
<keyword evidence="5" id="KW-0611">Plant defense</keyword>
<evidence type="ECO:0000259" key="7">
    <source>
        <dbReference type="Pfam" id="PF01764"/>
    </source>
</evidence>
<dbReference type="EMBL" id="JBJKBG010000008">
    <property type="protein sequence ID" value="KAL3729056.1"/>
    <property type="molecule type" value="Genomic_DNA"/>
</dbReference>
<evidence type="ECO:0000256" key="4">
    <source>
        <dbReference type="ARBA" id="ARBA00022801"/>
    </source>
</evidence>
<dbReference type="InterPro" id="IPR002921">
    <property type="entry name" value="Fungal_lipase-type"/>
</dbReference>
<evidence type="ECO:0008006" key="11">
    <source>
        <dbReference type="Google" id="ProtNLM"/>
    </source>
</evidence>
<dbReference type="GO" id="GO:0005737">
    <property type="term" value="C:cytoplasm"/>
    <property type="evidence" value="ECO:0007669"/>
    <property type="project" value="UniProtKB-SubCell"/>
</dbReference>
<feature type="domain" description="EDS1 EP" evidence="8">
    <location>
        <begin position="398"/>
        <end position="606"/>
    </location>
</feature>
<dbReference type="PANTHER" id="PTHR47413">
    <property type="entry name" value="LIPASE-LIKE PAD4"/>
    <property type="match status" value="1"/>
</dbReference>
<evidence type="ECO:0000256" key="3">
    <source>
        <dbReference type="ARBA" id="ARBA00022490"/>
    </source>
</evidence>
<sequence length="632" mass="71923">MDAEASSFETSEMMGTFLASTPLLKEAWRLCSAANAMGSGAFVVEQVGGVGYVAFSGVQEMPVLGWDPSCTMLAPLDAAGHGLFAALTRRYEGEEPVMVHSGVLHRFLHYHSRNDLQSQIGSLLDNTKSIVITGHSIGGSIAFLTALSLLSFLKSIFPPSVLCIGFGSPFLGNESLSRAILRERWASSFCNVVATHDILPRLSLDQSLVQTPHWKALIRFWYTFMMSPNSMNLSDFQLTEEDKAWLFSFAAADMERLAQVGEGSTWRSFWPLGNYLFCSEEGMICLDNAVLVKKMMHLMLRTSSPSCVIEEHLKYGWYVERLSLQSLGRRFIEGHLSESSYEASLSMALNSLGTSQQVLIAPMAKDCLKMARQKERHPNLNAAYLAIKLSKIAPYRVEIEWYKACCDNSDKQRGYYDSFKQRGASKRESHINKNRIMLKAFWDGVVSMMDRNKLPLNFHKSLEWVIEESQLYKLLVEPLDIAEYYRSGMHMKKGHYISNGRERRYEIFNQWWAERVVIEKLGNRRTKYASLTQDTCFWARVEEAKEWLDKIKSESDPNNLAFLQDRLNEFEAYAMKLFDGKEASADVLAKNSSFSLWLKEWRALKSQIYPLIELALPDCFQADSHGDLFTSW</sequence>
<dbReference type="GO" id="GO:0016787">
    <property type="term" value="F:hydrolase activity"/>
    <property type="evidence" value="ECO:0007669"/>
    <property type="project" value="UniProtKB-KW"/>
</dbReference>
<organism evidence="9 10">
    <name type="scientific">Eucalyptus globulus</name>
    <name type="common">Tasmanian blue gum</name>
    <dbReference type="NCBI Taxonomy" id="34317"/>
    <lineage>
        <taxon>Eukaryota</taxon>
        <taxon>Viridiplantae</taxon>
        <taxon>Streptophyta</taxon>
        <taxon>Embryophyta</taxon>
        <taxon>Tracheophyta</taxon>
        <taxon>Spermatophyta</taxon>
        <taxon>Magnoliopsida</taxon>
        <taxon>eudicotyledons</taxon>
        <taxon>Gunneridae</taxon>
        <taxon>Pentapetalae</taxon>
        <taxon>rosids</taxon>
        <taxon>malvids</taxon>
        <taxon>Myrtales</taxon>
        <taxon>Myrtaceae</taxon>
        <taxon>Myrtoideae</taxon>
        <taxon>Eucalypteae</taxon>
        <taxon>Eucalyptus</taxon>
    </lineage>
</organism>
<dbReference type="InterPro" id="IPR029058">
    <property type="entry name" value="AB_hydrolase_fold"/>
</dbReference>
<dbReference type="Pfam" id="PF01764">
    <property type="entry name" value="Lipase_3"/>
    <property type="match status" value="1"/>
</dbReference>
<dbReference type="Gene3D" id="3.40.50.1820">
    <property type="entry name" value="alpha/beta hydrolase"/>
    <property type="match status" value="1"/>
</dbReference>
<proteinExistence type="predicted"/>
<feature type="domain" description="Fungal lipase-type" evidence="7">
    <location>
        <begin position="96"/>
        <end position="205"/>
    </location>
</feature>
<dbReference type="Proteomes" id="UP001634007">
    <property type="component" value="Unassembled WGS sequence"/>
</dbReference>
<keyword evidence="3" id="KW-0963">Cytoplasm</keyword>
<keyword evidence="6" id="KW-0539">Nucleus</keyword>
<evidence type="ECO:0000256" key="6">
    <source>
        <dbReference type="ARBA" id="ARBA00023242"/>
    </source>
</evidence>
<protein>
    <recommendedName>
        <fullName evidence="11">Lipase-like PAD4</fullName>
    </recommendedName>
</protein>
<dbReference type="AlphaFoldDB" id="A0ABD3JXI7"/>
<evidence type="ECO:0000313" key="10">
    <source>
        <dbReference type="Proteomes" id="UP001634007"/>
    </source>
</evidence>
<dbReference type="Pfam" id="PF18117">
    <property type="entry name" value="EDS1_EP"/>
    <property type="match status" value="1"/>
</dbReference>
<evidence type="ECO:0000313" key="9">
    <source>
        <dbReference type="EMBL" id="KAL3729056.1"/>
    </source>
</evidence>
<reference evidence="9 10" key="1">
    <citation type="submission" date="2024-11" db="EMBL/GenBank/DDBJ databases">
        <title>Chromosome-level genome assembly of Eucalyptus globulus Labill. provides insights into its genome evolution.</title>
        <authorList>
            <person name="Li X."/>
        </authorList>
    </citation>
    <scope>NUCLEOTIDE SEQUENCE [LARGE SCALE GENOMIC DNA]</scope>
    <source>
        <strain evidence="9">CL2024</strain>
        <tissue evidence="9">Fresh tender leaves</tissue>
    </source>
</reference>
<evidence type="ECO:0000256" key="1">
    <source>
        <dbReference type="ARBA" id="ARBA00004123"/>
    </source>
</evidence>
<name>A0ABD3JXI7_EUCGL</name>
<comment type="caution">
    <text evidence="9">The sequence shown here is derived from an EMBL/GenBank/DDBJ whole genome shotgun (WGS) entry which is preliminary data.</text>
</comment>
<keyword evidence="10" id="KW-1185">Reference proteome</keyword>
<evidence type="ECO:0000256" key="2">
    <source>
        <dbReference type="ARBA" id="ARBA00004496"/>
    </source>
</evidence>
<dbReference type="InterPro" id="IPR041266">
    <property type="entry name" value="EDS1_EP"/>
</dbReference>
<gene>
    <name evidence="9" type="ORF">ACJRO7_033627</name>
</gene>
<evidence type="ECO:0000256" key="5">
    <source>
        <dbReference type="ARBA" id="ARBA00022821"/>
    </source>
</evidence>